<feature type="non-terminal residue" evidence="2">
    <location>
        <position position="1"/>
    </location>
</feature>
<dbReference type="AlphaFoldDB" id="A0AAF0QH37"/>
<dbReference type="EMBL" id="CP133615">
    <property type="protein sequence ID" value="WMV23191.1"/>
    <property type="molecule type" value="Genomic_DNA"/>
</dbReference>
<accession>A0AAF0QH37</accession>
<evidence type="ECO:0000256" key="1">
    <source>
        <dbReference type="SAM" id="MobiDB-lite"/>
    </source>
</evidence>
<feature type="compositionally biased region" description="Polar residues" evidence="1">
    <location>
        <begin position="93"/>
        <end position="111"/>
    </location>
</feature>
<feature type="region of interest" description="Disordered" evidence="1">
    <location>
        <begin position="1"/>
        <end position="136"/>
    </location>
</feature>
<protein>
    <submittedName>
        <fullName evidence="2">Uncharacterized protein</fullName>
    </submittedName>
</protein>
<proteinExistence type="predicted"/>
<sequence>PVRQREATSKISRRESCPLLSTSLPPLSRRSFSSASSSCQQQPAVPASSNQRHRQQPATPASSNQQLRPAATSKSQRTSIDSQQQPRGPPEPTATTALASSNNKQQTSETLESPFLSSPAKFEFEDGSHQIRPSKF</sequence>
<gene>
    <name evidence="2" type="ORF">MTR67_016576</name>
</gene>
<feature type="compositionally biased region" description="Polar residues" evidence="1">
    <location>
        <begin position="56"/>
        <end position="86"/>
    </location>
</feature>
<evidence type="ECO:0000313" key="2">
    <source>
        <dbReference type="EMBL" id="WMV23191.1"/>
    </source>
</evidence>
<feature type="compositionally biased region" description="Basic and acidic residues" evidence="1">
    <location>
        <begin position="1"/>
        <end position="16"/>
    </location>
</feature>
<dbReference type="Proteomes" id="UP001234989">
    <property type="component" value="Chromosome 4"/>
</dbReference>
<evidence type="ECO:0000313" key="3">
    <source>
        <dbReference type="Proteomes" id="UP001234989"/>
    </source>
</evidence>
<organism evidence="2 3">
    <name type="scientific">Solanum verrucosum</name>
    <dbReference type="NCBI Taxonomy" id="315347"/>
    <lineage>
        <taxon>Eukaryota</taxon>
        <taxon>Viridiplantae</taxon>
        <taxon>Streptophyta</taxon>
        <taxon>Embryophyta</taxon>
        <taxon>Tracheophyta</taxon>
        <taxon>Spermatophyta</taxon>
        <taxon>Magnoliopsida</taxon>
        <taxon>eudicotyledons</taxon>
        <taxon>Gunneridae</taxon>
        <taxon>Pentapetalae</taxon>
        <taxon>asterids</taxon>
        <taxon>lamiids</taxon>
        <taxon>Solanales</taxon>
        <taxon>Solanaceae</taxon>
        <taxon>Solanoideae</taxon>
        <taxon>Solaneae</taxon>
        <taxon>Solanum</taxon>
    </lineage>
</organism>
<keyword evidence="3" id="KW-1185">Reference proteome</keyword>
<feature type="compositionally biased region" description="Low complexity" evidence="1">
    <location>
        <begin position="17"/>
        <end position="49"/>
    </location>
</feature>
<reference evidence="2" key="1">
    <citation type="submission" date="2023-08" db="EMBL/GenBank/DDBJ databases">
        <title>A de novo genome assembly of Solanum verrucosum Schlechtendal, a Mexican diploid species geographically isolated from the other diploid A-genome species in potato relatives.</title>
        <authorList>
            <person name="Hosaka K."/>
        </authorList>
    </citation>
    <scope>NUCLEOTIDE SEQUENCE</scope>
    <source>
        <tissue evidence="2">Young leaves</tissue>
    </source>
</reference>
<name>A0AAF0QH37_SOLVR</name>